<dbReference type="Proteomes" id="UP000735302">
    <property type="component" value="Unassembled WGS sequence"/>
</dbReference>
<name>A0AAV3Z578_9GAST</name>
<evidence type="ECO:0000313" key="2">
    <source>
        <dbReference type="Proteomes" id="UP000735302"/>
    </source>
</evidence>
<keyword evidence="2" id="KW-1185">Reference proteome</keyword>
<sequence length="150" mass="16656">MKWKGPFDILVTVCANDYRINVNEKEKTFHANLLKSYITRDTASDETSTGDNSVQAVSLAVVEDEGSGWDECGCVALPEFGGWSSKETVKDLNFGDYLSAEQRRELEELAGCFLFIFSDCPGSTTLEEHRIELTSSTPCGNARIQWVTTL</sequence>
<evidence type="ECO:0000313" key="1">
    <source>
        <dbReference type="EMBL" id="GFN90448.1"/>
    </source>
</evidence>
<comment type="caution">
    <text evidence="1">The sequence shown here is derived from an EMBL/GenBank/DDBJ whole genome shotgun (WGS) entry which is preliminary data.</text>
</comment>
<protein>
    <submittedName>
        <fullName evidence="1">Zinc finger protein</fullName>
    </submittedName>
</protein>
<proteinExistence type="predicted"/>
<reference evidence="1 2" key="1">
    <citation type="journal article" date="2021" name="Elife">
        <title>Chloroplast acquisition without the gene transfer in kleptoplastic sea slugs, Plakobranchus ocellatus.</title>
        <authorList>
            <person name="Maeda T."/>
            <person name="Takahashi S."/>
            <person name="Yoshida T."/>
            <person name="Shimamura S."/>
            <person name="Takaki Y."/>
            <person name="Nagai Y."/>
            <person name="Toyoda A."/>
            <person name="Suzuki Y."/>
            <person name="Arimoto A."/>
            <person name="Ishii H."/>
            <person name="Satoh N."/>
            <person name="Nishiyama T."/>
            <person name="Hasebe M."/>
            <person name="Maruyama T."/>
            <person name="Minagawa J."/>
            <person name="Obokata J."/>
            <person name="Shigenobu S."/>
        </authorList>
    </citation>
    <scope>NUCLEOTIDE SEQUENCE [LARGE SCALE GENOMIC DNA]</scope>
</reference>
<organism evidence="1 2">
    <name type="scientific">Plakobranchus ocellatus</name>
    <dbReference type="NCBI Taxonomy" id="259542"/>
    <lineage>
        <taxon>Eukaryota</taxon>
        <taxon>Metazoa</taxon>
        <taxon>Spiralia</taxon>
        <taxon>Lophotrochozoa</taxon>
        <taxon>Mollusca</taxon>
        <taxon>Gastropoda</taxon>
        <taxon>Heterobranchia</taxon>
        <taxon>Euthyneura</taxon>
        <taxon>Panpulmonata</taxon>
        <taxon>Sacoglossa</taxon>
        <taxon>Placobranchoidea</taxon>
        <taxon>Plakobranchidae</taxon>
        <taxon>Plakobranchus</taxon>
    </lineage>
</organism>
<dbReference type="AlphaFoldDB" id="A0AAV3Z578"/>
<dbReference type="EMBL" id="BLXT01002034">
    <property type="protein sequence ID" value="GFN90448.1"/>
    <property type="molecule type" value="Genomic_DNA"/>
</dbReference>
<accession>A0AAV3Z578</accession>
<gene>
    <name evidence="1" type="ORF">PoB_001695400</name>
</gene>